<keyword evidence="2" id="KW-1185">Reference proteome</keyword>
<comment type="caution">
    <text evidence="1">The sequence shown here is derived from an EMBL/GenBank/DDBJ whole genome shotgun (WGS) entry which is preliminary data.</text>
</comment>
<evidence type="ECO:0000313" key="1">
    <source>
        <dbReference type="EMBL" id="OFI05343.1"/>
    </source>
</evidence>
<dbReference type="PATRIC" id="fig|1121290.3.peg.1782"/>
<dbReference type="EMBL" id="LZFO01000029">
    <property type="protein sequence ID" value="OFI05343.1"/>
    <property type="molecule type" value="Genomic_DNA"/>
</dbReference>
<dbReference type="AlphaFoldDB" id="A0A1E8EX48"/>
<proteinExistence type="predicted"/>
<protein>
    <submittedName>
        <fullName evidence="1">Uncharacterized protein</fullName>
    </submittedName>
</protein>
<dbReference type="OrthoDB" id="1892242at2"/>
<dbReference type="Proteomes" id="UP000175744">
    <property type="component" value="Unassembled WGS sequence"/>
</dbReference>
<gene>
    <name evidence="1" type="ORF">CLOACE_17910</name>
</gene>
<name>A0A1E8EX48_9CLOT</name>
<organism evidence="1 2">
    <name type="scientific">Clostridium acetireducens DSM 10703</name>
    <dbReference type="NCBI Taxonomy" id="1121290"/>
    <lineage>
        <taxon>Bacteria</taxon>
        <taxon>Bacillati</taxon>
        <taxon>Bacillota</taxon>
        <taxon>Clostridia</taxon>
        <taxon>Eubacteriales</taxon>
        <taxon>Clostridiaceae</taxon>
        <taxon>Clostridium</taxon>
    </lineage>
</organism>
<evidence type="ECO:0000313" key="2">
    <source>
        <dbReference type="Proteomes" id="UP000175744"/>
    </source>
</evidence>
<dbReference type="STRING" id="1121290.CLAOCE_17910"/>
<reference evidence="1 2" key="1">
    <citation type="submission" date="2016-06" db="EMBL/GenBank/DDBJ databases">
        <title>Genome sequence of Clostridium acetireducens DSM 10703.</title>
        <authorList>
            <person name="Poehlein A."/>
            <person name="Fluechter S."/>
            <person name="Duerre P."/>
            <person name="Daniel R."/>
        </authorList>
    </citation>
    <scope>NUCLEOTIDE SEQUENCE [LARGE SCALE GENOMIC DNA]</scope>
    <source>
        <strain evidence="1 2">DSM 10703</strain>
    </source>
</reference>
<dbReference type="RefSeq" id="WP_070110760.1">
    <property type="nucleotide sequence ID" value="NZ_LZFO01000029.1"/>
</dbReference>
<accession>A0A1E8EX48</accession>
<sequence length="229" mass="26372">MSKVKNAGDIWVPTKEVASKILSIQIENSINEVQVNLNNKSFYEHALINKSAECVVKIAPELKGTIILDDYIRKLPLDKTEFIYNSVYSKTGGVLNLFNPEIKEDMDEILKNLIKDKCDKNKAIEQWKKVKSEFWSGLTPELVWAGGGKVENLLLVDFNKQLTLIMENRQFYTKGSAIIAAIEVLRAWQVTPREEFDNKTPMEIIIEERKEIYNKKIELIKSMNIESDF</sequence>